<dbReference type="PANTHER" id="PTHR15454:SF69">
    <property type="entry name" value="SERINE_THREONINE-PROTEIN KINASE 11-INTERACTING PROTEIN"/>
    <property type="match status" value="1"/>
</dbReference>
<dbReference type="PROSITE" id="PS51450">
    <property type="entry name" value="LRR"/>
    <property type="match status" value="2"/>
</dbReference>
<dbReference type="EMBL" id="CP151501">
    <property type="protein sequence ID" value="WZN58928.1"/>
    <property type="molecule type" value="Genomic_DNA"/>
</dbReference>
<accession>A0AAX4NYF2</accession>
<name>A0AAX4NYF2_9CHLO</name>
<dbReference type="AlphaFoldDB" id="A0AAX4NYF2"/>
<dbReference type="PRINTS" id="PR00019">
    <property type="entry name" value="LEURICHRPT"/>
</dbReference>
<evidence type="ECO:0000256" key="5">
    <source>
        <dbReference type="SAM" id="MobiDB-lite"/>
    </source>
</evidence>
<proteinExistence type="predicted"/>
<feature type="region of interest" description="Disordered" evidence="5">
    <location>
        <begin position="430"/>
        <end position="512"/>
    </location>
</feature>
<dbReference type="InterPro" id="IPR032675">
    <property type="entry name" value="LRR_dom_sf"/>
</dbReference>
<evidence type="ECO:0000256" key="3">
    <source>
        <dbReference type="ARBA" id="ARBA00022614"/>
    </source>
</evidence>
<evidence type="ECO:0000256" key="1">
    <source>
        <dbReference type="ARBA" id="ARBA00004430"/>
    </source>
</evidence>
<reference evidence="6 7" key="1">
    <citation type="submission" date="2024-03" db="EMBL/GenBank/DDBJ databases">
        <title>Complete genome sequence of the green alga Chloropicon roscoffensis RCC1871.</title>
        <authorList>
            <person name="Lemieux C."/>
            <person name="Pombert J.-F."/>
            <person name="Otis C."/>
            <person name="Turmel M."/>
        </authorList>
    </citation>
    <scope>NUCLEOTIDE SEQUENCE [LARGE SCALE GENOMIC DNA]</scope>
    <source>
        <strain evidence="6 7">RCC1871</strain>
    </source>
</reference>
<dbReference type="PANTHER" id="PTHR15454">
    <property type="entry name" value="NISCHARIN RELATED"/>
    <property type="match status" value="1"/>
</dbReference>
<keyword evidence="4" id="KW-0677">Repeat</keyword>
<keyword evidence="7" id="KW-1185">Reference proteome</keyword>
<evidence type="ECO:0000313" key="6">
    <source>
        <dbReference type="EMBL" id="WZN58928.1"/>
    </source>
</evidence>
<dbReference type="Gene3D" id="3.80.10.10">
    <property type="entry name" value="Ribonuclease Inhibitor"/>
    <property type="match status" value="1"/>
</dbReference>
<evidence type="ECO:0000256" key="4">
    <source>
        <dbReference type="ARBA" id="ARBA00022737"/>
    </source>
</evidence>
<keyword evidence="3" id="KW-0433">Leucine-rich repeat</keyword>
<dbReference type="Proteomes" id="UP001472866">
    <property type="component" value="Chromosome 01"/>
</dbReference>
<dbReference type="SMART" id="SM00365">
    <property type="entry name" value="LRR_SD22"/>
    <property type="match status" value="3"/>
</dbReference>
<feature type="compositionally biased region" description="Low complexity" evidence="5">
    <location>
        <begin position="463"/>
        <end position="486"/>
    </location>
</feature>
<feature type="region of interest" description="Disordered" evidence="5">
    <location>
        <begin position="392"/>
        <end position="418"/>
    </location>
</feature>
<dbReference type="GO" id="GO:0005930">
    <property type="term" value="C:axoneme"/>
    <property type="evidence" value="ECO:0007669"/>
    <property type="project" value="UniProtKB-SubCell"/>
</dbReference>
<protein>
    <submittedName>
        <fullName evidence="6">Uncharacterized protein</fullName>
    </submittedName>
</protein>
<dbReference type="Pfam" id="PF13855">
    <property type="entry name" value="LRR_8"/>
    <property type="match status" value="1"/>
</dbReference>
<comment type="subcellular location">
    <subcellularLocation>
        <location evidence="1">Cytoplasm</location>
        <location evidence="1">Cytoskeleton</location>
        <location evidence="1">Cilium axoneme</location>
    </subcellularLocation>
</comment>
<organism evidence="6 7">
    <name type="scientific">Chloropicon roscoffensis</name>
    <dbReference type="NCBI Taxonomy" id="1461544"/>
    <lineage>
        <taxon>Eukaryota</taxon>
        <taxon>Viridiplantae</taxon>
        <taxon>Chlorophyta</taxon>
        <taxon>Chloropicophyceae</taxon>
        <taxon>Chloropicales</taxon>
        <taxon>Chloropicaceae</taxon>
        <taxon>Chloropicon</taxon>
    </lineage>
</organism>
<gene>
    <name evidence="6" type="ORF">HKI87_01g04530</name>
</gene>
<dbReference type="InterPro" id="IPR001611">
    <property type="entry name" value="Leu-rich_rpt"/>
</dbReference>
<evidence type="ECO:0000313" key="7">
    <source>
        <dbReference type="Proteomes" id="UP001472866"/>
    </source>
</evidence>
<keyword evidence="2" id="KW-0963">Cytoplasm</keyword>
<sequence>MAQVNSGSGVEAEEEGGEEWTPDRYLQELEAFLESNAADLFGGKRTLRLHPRGLELLNSRLGTLARISDLSSSEQPFEYIRAYVSDINDHQRLERIQNVLCRLSKMKLTSLSKSRRDPTPVDLTRFRFLTSLEVYKCDLSTHPAVGLAELRPRLANLVISNSVEALRHIFSPCGSEEASEGYSDKARPREWQKLATVRCIHNSCTRMDSSLTLLTCVKSLDLSGNSFKVMENLHNCVNLMSLDLSYNRISSTARLNERCGNLTQLKLKCNSLTSTDGIDKLYSLEVLDLSGNLISKFAEVSRLSALPFLEALWLADNPISYAKGYRTTVLSFFPTEGMTLDSQKTTPRELQAIAKQKKSEAAKRGVLTSEDPPKAMKREVCAAIPSRRKPSRIVEVGGAAEAEEGRGSMGGAGQKTSWMWSSAEAISAVDPPAGEAEPLPRRPGPNSPPRWSQDQLIRYRPRVVSQPQQDDASSSTSSSSSFGVYSDSEEEGSETMGARQDGGDGGHNLALP</sequence>
<feature type="region of interest" description="Disordered" evidence="5">
    <location>
        <begin position="1"/>
        <end position="20"/>
    </location>
</feature>
<dbReference type="SUPFAM" id="SSF52058">
    <property type="entry name" value="L domain-like"/>
    <property type="match status" value="1"/>
</dbReference>
<evidence type="ECO:0000256" key="2">
    <source>
        <dbReference type="ARBA" id="ARBA00022490"/>
    </source>
</evidence>
<feature type="compositionally biased region" description="Acidic residues" evidence="5">
    <location>
        <begin position="11"/>
        <end position="20"/>
    </location>
</feature>